<evidence type="ECO:0000259" key="2">
    <source>
        <dbReference type="Pfam" id="PF24802"/>
    </source>
</evidence>
<dbReference type="Pfam" id="PF24802">
    <property type="entry name" value="DUF7703"/>
    <property type="match status" value="1"/>
</dbReference>
<dbReference type="Proteomes" id="UP000243515">
    <property type="component" value="Unassembled WGS sequence"/>
</dbReference>
<feature type="transmembrane region" description="Helical" evidence="1">
    <location>
        <begin position="214"/>
        <end position="234"/>
    </location>
</feature>
<comment type="caution">
    <text evidence="3">The sequence shown here is derived from an EMBL/GenBank/DDBJ whole genome shotgun (WGS) entry which is preliminary data.</text>
</comment>
<feature type="transmembrane region" description="Helical" evidence="1">
    <location>
        <begin position="33"/>
        <end position="58"/>
    </location>
</feature>
<accession>A0A232M675</accession>
<proteinExistence type="predicted"/>
<gene>
    <name evidence="3" type="ORF">Egran_00438</name>
</gene>
<reference evidence="3 4" key="1">
    <citation type="journal article" date="2015" name="Environ. Microbiol.">
        <title>Metagenome sequence of Elaphomyces granulatus from sporocarp tissue reveals Ascomycota ectomycorrhizal fingerprints of genome expansion and a Proteobacteria-rich microbiome.</title>
        <authorList>
            <person name="Quandt C.A."/>
            <person name="Kohler A."/>
            <person name="Hesse C.N."/>
            <person name="Sharpton T.J."/>
            <person name="Martin F."/>
            <person name="Spatafora J.W."/>
        </authorList>
    </citation>
    <scope>NUCLEOTIDE SEQUENCE [LARGE SCALE GENOMIC DNA]</scope>
    <source>
        <strain evidence="3 4">OSC145934</strain>
    </source>
</reference>
<evidence type="ECO:0000313" key="3">
    <source>
        <dbReference type="EMBL" id="OXV11794.1"/>
    </source>
</evidence>
<name>A0A232M675_9EURO</name>
<keyword evidence="1" id="KW-1133">Transmembrane helix</keyword>
<dbReference type="OrthoDB" id="405906at2759"/>
<dbReference type="PANTHER" id="PTHR37013">
    <property type="entry name" value="INTEGRAL MEMBRANE PROTEIN (AFU_ORTHOLOGUE AFUA_1G05950)-RELATED"/>
    <property type="match status" value="1"/>
</dbReference>
<sequence length="301" mass="34259">MSGPQNITVLWVPTSQFDWSFSRTGPLPWNQTVWSIIAVFTAVPLWMNIELTVWVLYVFRRYSGLYFWSILITTWCIALHAIGYVLKECVPACNAIVSTLIVEIGWVGMVTGFAIVLYSRLHLVSFTIKSPHILRFALILIITDAFLFHTPTIVFQFGLAVPSTHDQYSAYLRVMERIQIMGFSIQEVILTSIYIYGTLQIIQNSLNKKVRTTMAFLILIQVMVICADISVISLDYSNFYMIKAVVQSFFYALKLQLEFVILNKFRDVISRGGLTQDLDIVEQEPKSDLSKDSSTLPLSPA</sequence>
<organism evidence="3 4">
    <name type="scientific">Elaphomyces granulatus</name>
    <dbReference type="NCBI Taxonomy" id="519963"/>
    <lineage>
        <taxon>Eukaryota</taxon>
        <taxon>Fungi</taxon>
        <taxon>Dikarya</taxon>
        <taxon>Ascomycota</taxon>
        <taxon>Pezizomycotina</taxon>
        <taxon>Eurotiomycetes</taxon>
        <taxon>Eurotiomycetidae</taxon>
        <taxon>Eurotiales</taxon>
        <taxon>Elaphomycetaceae</taxon>
        <taxon>Elaphomyces</taxon>
    </lineage>
</organism>
<dbReference type="PANTHER" id="PTHR37013:SF3">
    <property type="entry name" value="INTEGRAL MEMBRANE PROTEIN (AFU_ORTHOLOGUE AFUA_1G05950)"/>
    <property type="match status" value="1"/>
</dbReference>
<feature type="domain" description="DUF7703" evidence="2">
    <location>
        <begin position="31"/>
        <end position="265"/>
    </location>
</feature>
<feature type="transmembrane region" description="Helical" evidence="1">
    <location>
        <begin position="98"/>
        <end position="121"/>
    </location>
</feature>
<dbReference type="EMBL" id="NPHW01002288">
    <property type="protein sequence ID" value="OXV11794.1"/>
    <property type="molecule type" value="Genomic_DNA"/>
</dbReference>
<protein>
    <recommendedName>
        <fullName evidence="2">DUF7703 domain-containing protein</fullName>
    </recommendedName>
</protein>
<keyword evidence="1" id="KW-0472">Membrane</keyword>
<keyword evidence="1" id="KW-0812">Transmembrane</keyword>
<feature type="transmembrane region" description="Helical" evidence="1">
    <location>
        <begin position="65"/>
        <end position="86"/>
    </location>
</feature>
<dbReference type="InterPro" id="IPR056120">
    <property type="entry name" value="DUF7703"/>
</dbReference>
<evidence type="ECO:0000256" key="1">
    <source>
        <dbReference type="SAM" id="Phobius"/>
    </source>
</evidence>
<keyword evidence="4" id="KW-1185">Reference proteome</keyword>
<evidence type="ECO:0000313" key="4">
    <source>
        <dbReference type="Proteomes" id="UP000243515"/>
    </source>
</evidence>
<feature type="transmembrane region" description="Helical" evidence="1">
    <location>
        <begin position="133"/>
        <end position="158"/>
    </location>
</feature>
<feature type="transmembrane region" description="Helical" evidence="1">
    <location>
        <begin position="178"/>
        <end position="202"/>
    </location>
</feature>
<dbReference type="AlphaFoldDB" id="A0A232M675"/>